<proteinExistence type="predicted"/>
<reference evidence="1" key="2">
    <citation type="journal article" date="2023" name="BMC Genomics">
        <title>Pest status, molecular evolution, and epigenetic factors derived from the genome assembly of Frankliniella fusca, a thysanopteran phytovirus vector.</title>
        <authorList>
            <person name="Catto M.A."/>
            <person name="Labadie P.E."/>
            <person name="Jacobson A.L."/>
            <person name="Kennedy G.G."/>
            <person name="Srinivasan R."/>
            <person name="Hunt B.G."/>
        </authorList>
    </citation>
    <scope>NUCLEOTIDE SEQUENCE</scope>
    <source>
        <strain evidence="1">PL_HMW_Pooled</strain>
    </source>
</reference>
<reference evidence="1" key="1">
    <citation type="submission" date="2021-07" db="EMBL/GenBank/DDBJ databases">
        <authorList>
            <person name="Catto M.A."/>
            <person name="Jacobson A."/>
            <person name="Kennedy G."/>
            <person name="Labadie P."/>
            <person name="Hunt B.G."/>
            <person name="Srinivasan R."/>
        </authorList>
    </citation>
    <scope>NUCLEOTIDE SEQUENCE</scope>
    <source>
        <strain evidence="1">PL_HMW_Pooled</strain>
        <tissue evidence="1">Head</tissue>
    </source>
</reference>
<dbReference type="Gene3D" id="3.30.70.1820">
    <property type="entry name" value="L1 transposable element, RRM domain"/>
    <property type="match status" value="1"/>
</dbReference>
<comment type="caution">
    <text evidence="1">The sequence shown here is derived from an EMBL/GenBank/DDBJ whole genome shotgun (WGS) entry which is preliminary data.</text>
</comment>
<organism evidence="1 2">
    <name type="scientific">Frankliniella fusca</name>
    <dbReference type="NCBI Taxonomy" id="407009"/>
    <lineage>
        <taxon>Eukaryota</taxon>
        <taxon>Metazoa</taxon>
        <taxon>Ecdysozoa</taxon>
        <taxon>Arthropoda</taxon>
        <taxon>Hexapoda</taxon>
        <taxon>Insecta</taxon>
        <taxon>Pterygota</taxon>
        <taxon>Neoptera</taxon>
        <taxon>Paraneoptera</taxon>
        <taxon>Thysanoptera</taxon>
        <taxon>Terebrantia</taxon>
        <taxon>Thripoidea</taxon>
        <taxon>Thripidae</taxon>
        <taxon>Frankliniella</taxon>
    </lineage>
</organism>
<protein>
    <submittedName>
        <fullName evidence="1">LINE-1 retrotransposable element ORF1 protein</fullName>
    </submittedName>
</protein>
<evidence type="ECO:0000313" key="1">
    <source>
        <dbReference type="EMBL" id="KAK3927935.1"/>
    </source>
</evidence>
<evidence type="ECO:0000313" key="2">
    <source>
        <dbReference type="Proteomes" id="UP001219518"/>
    </source>
</evidence>
<dbReference type="AlphaFoldDB" id="A0AAE1LQG9"/>
<sequence length="215" mass="23967">MSPPHTRSNDQNKVGDMSKKDLLSLITQALDPLKGSVDSLRSEVEGLNSQLAEKDKVIHALSERLNECEQYSRRNNLRIFGVAESADEDTDAIVLKVASDIGAHLSVHQIDRSHRVGKAGTNPRPIIVKFTGYHPRRAMFQAKKALKGSAVTIREDLTQQRLALLKKAIEAYSIKNVWTSDGVIMVNTGTKRPNRVKTSSDLDKLLERHPPKQEL</sequence>
<name>A0AAE1LQG9_9NEOP</name>
<dbReference type="EMBL" id="JAHWGI010001301">
    <property type="protein sequence ID" value="KAK3927935.1"/>
    <property type="molecule type" value="Genomic_DNA"/>
</dbReference>
<dbReference type="InterPro" id="IPR004244">
    <property type="entry name" value="Transposase_22"/>
</dbReference>
<dbReference type="Proteomes" id="UP001219518">
    <property type="component" value="Unassembled WGS sequence"/>
</dbReference>
<gene>
    <name evidence="1" type="ORF">KUF71_016220</name>
</gene>
<keyword evidence="2" id="KW-1185">Reference proteome</keyword>
<accession>A0AAE1LQG9</accession>
<dbReference type="PANTHER" id="PTHR11505">
    <property type="entry name" value="L1 TRANSPOSABLE ELEMENT-RELATED"/>
    <property type="match status" value="1"/>
</dbReference>